<dbReference type="EMBL" id="JACTNG010000006">
    <property type="protein sequence ID" value="MBO1079815.1"/>
    <property type="molecule type" value="Genomic_DNA"/>
</dbReference>
<name>A0ABS3KQT7_9PROT</name>
<evidence type="ECO:0000256" key="1">
    <source>
        <dbReference type="ARBA" id="ARBA00004651"/>
    </source>
</evidence>
<dbReference type="PROSITE" id="PS50928">
    <property type="entry name" value="ABC_TM1"/>
    <property type="match status" value="1"/>
</dbReference>
<comment type="subcellular location">
    <subcellularLocation>
        <location evidence="1 7">Cell membrane</location>
        <topology evidence="1 7">Multi-pass membrane protein</topology>
    </subcellularLocation>
</comment>
<reference evidence="9 10" key="1">
    <citation type="submission" date="2020-09" db="EMBL/GenBank/DDBJ databases">
        <title>Roseomonas.</title>
        <authorList>
            <person name="Zhu W."/>
        </authorList>
    </citation>
    <scope>NUCLEOTIDE SEQUENCE [LARGE SCALE GENOMIC DNA]</scope>
    <source>
        <strain evidence="9 10">573</strain>
    </source>
</reference>
<feature type="transmembrane region" description="Helical" evidence="7">
    <location>
        <begin position="253"/>
        <end position="275"/>
    </location>
</feature>
<dbReference type="Pfam" id="PF00528">
    <property type="entry name" value="BPD_transp_1"/>
    <property type="match status" value="1"/>
</dbReference>
<dbReference type="PANTHER" id="PTHR43163:SF6">
    <property type="entry name" value="DIPEPTIDE TRANSPORT SYSTEM PERMEASE PROTEIN DPPB-RELATED"/>
    <property type="match status" value="1"/>
</dbReference>
<evidence type="ECO:0000313" key="10">
    <source>
        <dbReference type="Proteomes" id="UP001518989"/>
    </source>
</evidence>
<evidence type="ECO:0000256" key="4">
    <source>
        <dbReference type="ARBA" id="ARBA00022692"/>
    </source>
</evidence>
<feature type="transmembrane region" description="Helical" evidence="7">
    <location>
        <begin position="295"/>
        <end position="318"/>
    </location>
</feature>
<dbReference type="InterPro" id="IPR000515">
    <property type="entry name" value="MetI-like"/>
</dbReference>
<feature type="domain" description="ABC transmembrane type-1" evidence="8">
    <location>
        <begin position="91"/>
        <end position="322"/>
    </location>
</feature>
<feature type="transmembrane region" description="Helical" evidence="7">
    <location>
        <begin position="130"/>
        <end position="155"/>
    </location>
</feature>
<evidence type="ECO:0000256" key="3">
    <source>
        <dbReference type="ARBA" id="ARBA00022475"/>
    </source>
</evidence>
<evidence type="ECO:0000313" key="9">
    <source>
        <dbReference type="EMBL" id="MBO1079815.1"/>
    </source>
</evidence>
<gene>
    <name evidence="9" type="ORF">IAI61_12315</name>
</gene>
<feature type="transmembrane region" description="Helical" evidence="7">
    <location>
        <begin position="196"/>
        <end position="215"/>
    </location>
</feature>
<protein>
    <submittedName>
        <fullName evidence="9">ABC transporter permease</fullName>
    </submittedName>
</protein>
<evidence type="ECO:0000256" key="2">
    <source>
        <dbReference type="ARBA" id="ARBA00022448"/>
    </source>
</evidence>
<dbReference type="InterPro" id="IPR035906">
    <property type="entry name" value="MetI-like_sf"/>
</dbReference>
<evidence type="ECO:0000256" key="6">
    <source>
        <dbReference type="ARBA" id="ARBA00023136"/>
    </source>
</evidence>
<dbReference type="RefSeq" id="WP_207417568.1">
    <property type="nucleotide sequence ID" value="NZ_CP061177.1"/>
</dbReference>
<feature type="transmembrane region" description="Helical" evidence="7">
    <location>
        <begin position="97"/>
        <end position="118"/>
    </location>
</feature>
<keyword evidence="4 7" id="KW-0812">Transmembrane</keyword>
<keyword evidence="3" id="KW-1003">Cell membrane</keyword>
<keyword evidence="6 7" id="KW-0472">Membrane</keyword>
<sequence>MRRLLALVPVLPGVVGLAFLLTRLLPGDPAVFLADNPAADAATVAALRARLGLELPLWRQFLDYLGQLARGDLGVSLSTGRPVLEELLARLPASAELVLAGFALAVAAAVPLGVLAALRPGGLADGLCRVVGTLGLALPAFVSGLLLAGVFYLHLGWAPEPVGRLDPFALPPPVVSGFMTLDTLLAGDVAGWRDSVAHLALPAATVALFSFAPLARATRGAMLEVLGRDFIRAARAHRLSARRVVLSYALRNAALPVLTTMGMVFSGLLGANVLVERVFAWPGLGSFAMDALLQLDFAAVQGFVLLMAGLFLLVNLVVDLVCAWVDPRAGLLPDA</sequence>
<accession>A0ABS3KQT7</accession>
<comment type="caution">
    <text evidence="9">The sequence shown here is derived from an EMBL/GenBank/DDBJ whole genome shotgun (WGS) entry which is preliminary data.</text>
</comment>
<proteinExistence type="inferred from homology"/>
<keyword evidence="10" id="KW-1185">Reference proteome</keyword>
<evidence type="ECO:0000259" key="8">
    <source>
        <dbReference type="PROSITE" id="PS50928"/>
    </source>
</evidence>
<dbReference type="CDD" id="cd06261">
    <property type="entry name" value="TM_PBP2"/>
    <property type="match status" value="1"/>
</dbReference>
<dbReference type="Gene3D" id="1.10.3720.10">
    <property type="entry name" value="MetI-like"/>
    <property type="match status" value="1"/>
</dbReference>
<dbReference type="SUPFAM" id="SSF161098">
    <property type="entry name" value="MetI-like"/>
    <property type="match status" value="1"/>
</dbReference>
<evidence type="ECO:0000256" key="7">
    <source>
        <dbReference type="RuleBase" id="RU363032"/>
    </source>
</evidence>
<comment type="similarity">
    <text evidence="7">Belongs to the binding-protein-dependent transport system permease family.</text>
</comment>
<evidence type="ECO:0000256" key="5">
    <source>
        <dbReference type="ARBA" id="ARBA00022989"/>
    </source>
</evidence>
<keyword evidence="5 7" id="KW-1133">Transmembrane helix</keyword>
<dbReference type="Proteomes" id="UP001518989">
    <property type="component" value="Unassembled WGS sequence"/>
</dbReference>
<dbReference type="PANTHER" id="PTHR43163">
    <property type="entry name" value="DIPEPTIDE TRANSPORT SYSTEM PERMEASE PROTEIN DPPB-RELATED"/>
    <property type="match status" value="1"/>
</dbReference>
<keyword evidence="2 7" id="KW-0813">Transport</keyword>
<organism evidence="9 10">
    <name type="scientific">Roseomonas haemaphysalidis</name>
    <dbReference type="NCBI Taxonomy" id="2768162"/>
    <lineage>
        <taxon>Bacteria</taxon>
        <taxon>Pseudomonadati</taxon>
        <taxon>Pseudomonadota</taxon>
        <taxon>Alphaproteobacteria</taxon>
        <taxon>Acetobacterales</taxon>
        <taxon>Roseomonadaceae</taxon>
        <taxon>Roseomonas</taxon>
    </lineage>
</organism>